<sequence>MRSARVHVHGTSLPVLPLERRYRYVGPAELREQVRPDGLGRPISSRDDLATWLAEQDEPEREEPFTFVVDTTATLRLAPRRSEHIACAGGDPVLGAGEITFARSHDGWRVSEISNQSTGYCPDVTSWTAVQAALDNAGLDHPGSFTRPIVFRRCLHCRQLNIVKDDHFVCAMCEEPLPAVWNADPPDEPEH</sequence>
<reference evidence="1 2" key="1">
    <citation type="submission" date="2018-06" db="EMBL/GenBank/DDBJ databases">
        <title>Actinomadura craniellae sp. nov. isolated from marine sponge Craniella sp.</title>
        <authorList>
            <person name="Li L."/>
            <person name="Xu Q.H."/>
            <person name="Lin H.W."/>
            <person name="Lu Y.H."/>
        </authorList>
    </citation>
    <scope>NUCLEOTIDE SEQUENCE [LARGE SCALE GENOMIC DNA]</scope>
    <source>
        <strain evidence="1 2">LHW63021</strain>
    </source>
</reference>
<name>A0A365H520_9ACTN</name>
<organism evidence="1 2">
    <name type="scientific">Actinomadura craniellae</name>
    <dbReference type="NCBI Taxonomy" id="2231787"/>
    <lineage>
        <taxon>Bacteria</taxon>
        <taxon>Bacillati</taxon>
        <taxon>Actinomycetota</taxon>
        <taxon>Actinomycetes</taxon>
        <taxon>Streptosporangiales</taxon>
        <taxon>Thermomonosporaceae</taxon>
        <taxon>Actinomadura</taxon>
    </lineage>
</organism>
<gene>
    <name evidence="1" type="ORF">DPM19_17645</name>
</gene>
<dbReference type="RefSeq" id="WP_111869008.1">
    <property type="nucleotide sequence ID" value="NZ_QLYX01000007.1"/>
</dbReference>
<dbReference type="AlphaFoldDB" id="A0A365H520"/>
<proteinExistence type="predicted"/>
<dbReference type="OrthoDB" id="189103at2"/>
<evidence type="ECO:0000313" key="2">
    <source>
        <dbReference type="Proteomes" id="UP000251891"/>
    </source>
</evidence>
<dbReference type="Proteomes" id="UP000251891">
    <property type="component" value="Unassembled WGS sequence"/>
</dbReference>
<protein>
    <submittedName>
        <fullName evidence="1">Uncharacterized protein</fullName>
    </submittedName>
</protein>
<accession>A0A365H520</accession>
<evidence type="ECO:0000313" key="1">
    <source>
        <dbReference type="EMBL" id="RAY14096.1"/>
    </source>
</evidence>
<comment type="caution">
    <text evidence="1">The sequence shown here is derived from an EMBL/GenBank/DDBJ whole genome shotgun (WGS) entry which is preliminary data.</text>
</comment>
<dbReference type="EMBL" id="QLYX01000007">
    <property type="protein sequence ID" value="RAY14096.1"/>
    <property type="molecule type" value="Genomic_DNA"/>
</dbReference>
<keyword evidence="2" id="KW-1185">Reference proteome</keyword>